<dbReference type="PANTHER" id="PTHR35585:SF1">
    <property type="entry name" value="HHE DOMAIN PROTEIN (AFU_ORTHOLOGUE AFUA_4G00730)"/>
    <property type="match status" value="1"/>
</dbReference>
<organism evidence="2 3">
    <name type="scientific">Rhodococcus opacus</name>
    <name type="common">Nocardia opaca</name>
    <dbReference type="NCBI Taxonomy" id="37919"/>
    <lineage>
        <taxon>Bacteria</taxon>
        <taxon>Bacillati</taxon>
        <taxon>Actinomycetota</taxon>
        <taxon>Actinomycetes</taxon>
        <taxon>Mycobacteriales</taxon>
        <taxon>Nocardiaceae</taxon>
        <taxon>Rhodococcus</taxon>
    </lineage>
</organism>
<evidence type="ECO:0000313" key="3">
    <source>
        <dbReference type="Proteomes" id="UP000239290"/>
    </source>
</evidence>
<dbReference type="AlphaFoldDB" id="A0A2S8IRA7"/>
<dbReference type="RefSeq" id="WP_105421569.1">
    <property type="nucleotide sequence ID" value="NZ_PUIO01000058.1"/>
</dbReference>
<dbReference type="InterPro" id="IPR012312">
    <property type="entry name" value="Hemerythrin-like"/>
</dbReference>
<comment type="caution">
    <text evidence="2">The sequence shown here is derived from an EMBL/GenBank/DDBJ whole genome shotgun (WGS) entry which is preliminary data.</text>
</comment>
<dbReference type="Proteomes" id="UP000239290">
    <property type="component" value="Unassembled WGS sequence"/>
</dbReference>
<name>A0A2S8IRA7_RHOOP</name>
<evidence type="ECO:0000313" key="2">
    <source>
        <dbReference type="EMBL" id="PQP17298.1"/>
    </source>
</evidence>
<accession>A0A2S8IRA7</accession>
<dbReference type="Gene3D" id="1.20.120.520">
    <property type="entry name" value="nmb1532 protein domain like"/>
    <property type="match status" value="1"/>
</dbReference>
<sequence>MSRSIAEQSVADLGGPTSVLVRQRRDHYHLEQLLQQVSASAGADRQDALTDLCRLVFPHAFAEEAVLWPLLRRTVADGATLTLRVEQEHQQINELFTRLEQVDPEPSEHATLFAQITDLLRQDVRDEEDVLLPRLQQTLGVDALRRAGRVWEIVRRTAPTRPHPVVSRRPPGNAVAALPLTGIDRARDRCDRVARHAPRYLAGPARRTSHVLATIAGTVEHLPSLRRGEHPSTHC</sequence>
<dbReference type="EMBL" id="PUIO01000058">
    <property type="protein sequence ID" value="PQP17298.1"/>
    <property type="molecule type" value="Genomic_DNA"/>
</dbReference>
<proteinExistence type="predicted"/>
<dbReference type="Pfam" id="PF01814">
    <property type="entry name" value="Hemerythrin"/>
    <property type="match status" value="1"/>
</dbReference>
<reference evidence="3" key="1">
    <citation type="submission" date="2018-02" db="EMBL/GenBank/DDBJ databases">
        <title>Draft genome sequencing of Rhodococcus opacus KU647198.</title>
        <authorList>
            <person name="Zheng B.-X."/>
        </authorList>
    </citation>
    <scope>NUCLEOTIDE SEQUENCE [LARGE SCALE GENOMIC DNA]</scope>
    <source>
        <strain evidence="3">04-OD7</strain>
    </source>
</reference>
<dbReference type="PANTHER" id="PTHR35585">
    <property type="entry name" value="HHE DOMAIN PROTEIN (AFU_ORTHOLOGUE AFUA_4G00730)"/>
    <property type="match status" value="1"/>
</dbReference>
<feature type="domain" description="Hemerythrin-like" evidence="1">
    <location>
        <begin position="24"/>
        <end position="135"/>
    </location>
</feature>
<protein>
    <submittedName>
        <fullName evidence="2">Cation-binding protein</fullName>
    </submittedName>
</protein>
<evidence type="ECO:0000259" key="1">
    <source>
        <dbReference type="Pfam" id="PF01814"/>
    </source>
</evidence>
<gene>
    <name evidence="2" type="ORF">C5613_34885</name>
</gene>